<evidence type="ECO:0000313" key="2">
    <source>
        <dbReference type="EMBL" id="GGL09893.1"/>
    </source>
</evidence>
<proteinExistence type="predicted"/>
<keyword evidence="3" id="KW-1185">Reference proteome</keyword>
<dbReference type="Proteomes" id="UP000638263">
    <property type="component" value="Unassembled WGS sequence"/>
</dbReference>
<accession>A0A917RJE3</accession>
<name>A0A917RJE3_9NOCA</name>
<dbReference type="EMBL" id="BMMH01000004">
    <property type="protein sequence ID" value="GGL09893.1"/>
    <property type="molecule type" value="Genomic_DNA"/>
</dbReference>
<feature type="region of interest" description="Disordered" evidence="1">
    <location>
        <begin position="50"/>
        <end position="88"/>
    </location>
</feature>
<feature type="compositionally biased region" description="Basic and acidic residues" evidence="1">
    <location>
        <begin position="50"/>
        <end position="76"/>
    </location>
</feature>
<evidence type="ECO:0000256" key="1">
    <source>
        <dbReference type="SAM" id="MobiDB-lite"/>
    </source>
</evidence>
<evidence type="ECO:0000313" key="3">
    <source>
        <dbReference type="Proteomes" id="UP000638263"/>
    </source>
</evidence>
<protein>
    <submittedName>
        <fullName evidence="2">Uncharacterized protein</fullName>
    </submittedName>
</protein>
<dbReference type="RefSeq" id="WP_156426122.1">
    <property type="nucleotide sequence ID" value="NZ_BMMH01000004.1"/>
</dbReference>
<organism evidence="2 3">
    <name type="scientific">Nocardia jinanensis</name>
    <dbReference type="NCBI Taxonomy" id="382504"/>
    <lineage>
        <taxon>Bacteria</taxon>
        <taxon>Bacillati</taxon>
        <taxon>Actinomycetota</taxon>
        <taxon>Actinomycetes</taxon>
        <taxon>Mycobacteriales</taxon>
        <taxon>Nocardiaceae</taxon>
        <taxon>Nocardia</taxon>
    </lineage>
</organism>
<comment type="caution">
    <text evidence="2">The sequence shown here is derived from an EMBL/GenBank/DDBJ whole genome shotgun (WGS) entry which is preliminary data.</text>
</comment>
<dbReference type="AlphaFoldDB" id="A0A917RJE3"/>
<sequence>MSISPGALRQWLNAVADDAHIAVDEGGLTLIAFAPTGHEYPAYLEVGGHDEGGDCRYRRAESTRADRYPGTPRDRAGPCTPGKAAAHR</sequence>
<reference evidence="2" key="1">
    <citation type="journal article" date="2014" name="Int. J. Syst. Evol. Microbiol.">
        <title>Complete genome sequence of Corynebacterium casei LMG S-19264T (=DSM 44701T), isolated from a smear-ripened cheese.</title>
        <authorList>
            <consortium name="US DOE Joint Genome Institute (JGI-PGF)"/>
            <person name="Walter F."/>
            <person name="Albersmeier A."/>
            <person name="Kalinowski J."/>
            <person name="Ruckert C."/>
        </authorList>
    </citation>
    <scope>NUCLEOTIDE SEQUENCE</scope>
    <source>
        <strain evidence="2">CGMCC 4.3508</strain>
    </source>
</reference>
<reference evidence="2" key="2">
    <citation type="submission" date="2020-09" db="EMBL/GenBank/DDBJ databases">
        <authorList>
            <person name="Sun Q."/>
            <person name="Zhou Y."/>
        </authorList>
    </citation>
    <scope>NUCLEOTIDE SEQUENCE</scope>
    <source>
        <strain evidence="2">CGMCC 4.3508</strain>
    </source>
</reference>
<gene>
    <name evidence="2" type="ORF">GCM10011588_25320</name>
</gene>